<feature type="active site" description="Proton acceptor" evidence="11">
    <location>
        <position position="384"/>
    </location>
</feature>
<evidence type="ECO:0000256" key="11">
    <source>
        <dbReference type="PIRSR" id="PIRSR000429-1"/>
    </source>
</evidence>
<dbReference type="InterPro" id="IPR002155">
    <property type="entry name" value="Thiolase"/>
</dbReference>
<protein>
    <recommendedName>
        <fullName evidence="10">acetyl-CoA C-acyltransferase</fullName>
        <ecNumber evidence="10">2.3.1.16</ecNumber>
    </recommendedName>
</protein>
<evidence type="ECO:0000256" key="12">
    <source>
        <dbReference type="RuleBase" id="RU003557"/>
    </source>
</evidence>
<dbReference type="GO" id="GO:0006635">
    <property type="term" value="P:fatty acid beta-oxidation"/>
    <property type="evidence" value="ECO:0007669"/>
    <property type="project" value="TreeGrafter"/>
</dbReference>
<keyword evidence="5 12" id="KW-0808">Transferase</keyword>
<evidence type="ECO:0000259" key="13">
    <source>
        <dbReference type="Pfam" id="PF00108"/>
    </source>
</evidence>
<dbReference type="NCBIfam" id="TIGR01930">
    <property type="entry name" value="AcCoA-C-Actrans"/>
    <property type="match status" value="1"/>
</dbReference>
<dbReference type="SUPFAM" id="SSF53901">
    <property type="entry name" value="Thiolase-like"/>
    <property type="match status" value="2"/>
</dbReference>
<feature type="active site" description="Acyl-thioester intermediate" evidence="11">
    <location>
        <position position="95"/>
    </location>
</feature>
<dbReference type="InterPro" id="IPR020616">
    <property type="entry name" value="Thiolase_N"/>
</dbReference>
<dbReference type="InterPro" id="IPR016039">
    <property type="entry name" value="Thiolase-like"/>
</dbReference>
<dbReference type="GO" id="GO:0003985">
    <property type="term" value="F:acetyl-CoA C-acetyltransferase activity"/>
    <property type="evidence" value="ECO:0007669"/>
    <property type="project" value="TreeGrafter"/>
</dbReference>
<reference evidence="15" key="1">
    <citation type="submission" date="2018-10" db="EMBL/GenBank/DDBJ databases">
        <title>Transcriptome assembly of Aceria tosichella (Wheat curl mite) Type 2.</title>
        <authorList>
            <person name="Scully E.D."/>
            <person name="Geib S.M."/>
            <person name="Palmer N.A."/>
            <person name="Gupta A.K."/>
            <person name="Sarath G."/>
            <person name="Tatineni S."/>
        </authorList>
    </citation>
    <scope>NUCLEOTIDE SEQUENCE</scope>
    <source>
        <strain evidence="15">LincolnNE</strain>
    </source>
</reference>
<keyword evidence="8" id="KW-0496">Mitochondrion</keyword>
<dbReference type="InterPro" id="IPR020613">
    <property type="entry name" value="Thiolase_CS"/>
</dbReference>
<dbReference type="PIRSF" id="PIRSF000429">
    <property type="entry name" value="Ac-CoA_Ac_transf"/>
    <property type="match status" value="1"/>
</dbReference>
<dbReference type="InterPro" id="IPR020610">
    <property type="entry name" value="Thiolase_AS"/>
</dbReference>
<comment type="subcellular location">
    <subcellularLocation>
        <location evidence="1">Mitochondrion</location>
    </subcellularLocation>
</comment>
<dbReference type="EMBL" id="GGYP01000152">
    <property type="protein sequence ID" value="MDE44923.1"/>
    <property type="molecule type" value="Transcribed_RNA"/>
</dbReference>
<dbReference type="InterPro" id="IPR020617">
    <property type="entry name" value="Thiolase_C"/>
</dbReference>
<dbReference type="Pfam" id="PF00108">
    <property type="entry name" value="Thiolase_N"/>
    <property type="match status" value="1"/>
</dbReference>
<evidence type="ECO:0000256" key="9">
    <source>
        <dbReference type="ARBA" id="ARBA00023315"/>
    </source>
</evidence>
<evidence type="ECO:0000256" key="2">
    <source>
        <dbReference type="ARBA" id="ARBA00005005"/>
    </source>
</evidence>
<dbReference type="FunFam" id="3.40.47.10:FF:000011">
    <property type="entry name" value="3-ketoacyl-CoA thiolase"/>
    <property type="match status" value="1"/>
</dbReference>
<dbReference type="PROSITE" id="PS00737">
    <property type="entry name" value="THIOLASE_2"/>
    <property type="match status" value="1"/>
</dbReference>
<keyword evidence="6" id="KW-0276">Fatty acid metabolism</keyword>
<evidence type="ECO:0000256" key="1">
    <source>
        <dbReference type="ARBA" id="ARBA00004173"/>
    </source>
</evidence>
<feature type="domain" description="Thiolase N-terminal" evidence="13">
    <location>
        <begin position="11"/>
        <end position="281"/>
    </location>
</feature>
<dbReference type="EC" id="2.3.1.16" evidence="10"/>
<proteinExistence type="inferred from homology"/>
<dbReference type="PROSITE" id="PS00098">
    <property type="entry name" value="THIOLASE_1"/>
    <property type="match status" value="1"/>
</dbReference>
<organism evidence="15">
    <name type="scientific">Aceria tosichella</name>
    <name type="common">wheat curl mite</name>
    <dbReference type="NCBI Taxonomy" id="561515"/>
    <lineage>
        <taxon>Eukaryota</taxon>
        <taxon>Metazoa</taxon>
        <taxon>Ecdysozoa</taxon>
        <taxon>Arthropoda</taxon>
        <taxon>Chelicerata</taxon>
        <taxon>Arachnida</taxon>
        <taxon>Acari</taxon>
        <taxon>Acariformes</taxon>
        <taxon>Trombidiformes</taxon>
        <taxon>Prostigmata</taxon>
        <taxon>Eupodina</taxon>
        <taxon>Eriophyoidea</taxon>
        <taxon>Eriophyidae</taxon>
        <taxon>Eriophyinae</taxon>
        <taxon>Aceriini</taxon>
        <taxon>Aceria</taxon>
    </lineage>
</organism>
<sequence length="428" mass="46176">MSKLLSVGKNVVLVDGVRTPFAQSSTVYKDLIAYQLQRMAFLSLIKRTGLPTSSIDHVISGTVIQENKTSNIAHEAAATAGLPKNIPCATVTLACISSNYAITTAMSHIGQGVYDSVVCGGVETMSDVPIRISRPARQLALKMNKARGFSQMAKYLAEIRGKHLSLDLPAVAEFTSGETMGHSADRLTQSFGITRREQDEFALRSHSAAAMATKEKLLSDVDTVFVYKQGAISEDNGIRPTSLEKMASLKPAFIKDYGTVTAANSSFLSDGASACLIMSEEKAKQMGYKPKAYLRDFVYVKTDAKDECLLGPAYAVPRLLNKHKLTLKDIDVIEMHEAFAGQVLANLKAMDSDHFNEHFVKTKKVGRPDISKLNSWGGSLALGHPFGATGIRLVTTAANRLIHENGKLALVTACAAGGHGHAMLIERC</sequence>
<comment type="similarity">
    <text evidence="3 12">Belongs to the thiolase-like superfamily. Thiolase family.</text>
</comment>
<evidence type="ECO:0000256" key="4">
    <source>
        <dbReference type="ARBA" id="ARBA00022490"/>
    </source>
</evidence>
<evidence type="ECO:0000256" key="8">
    <source>
        <dbReference type="ARBA" id="ARBA00023128"/>
    </source>
</evidence>
<dbReference type="Pfam" id="PF02803">
    <property type="entry name" value="Thiolase_C"/>
    <property type="match status" value="1"/>
</dbReference>
<dbReference type="PANTHER" id="PTHR18919">
    <property type="entry name" value="ACETYL-COA C-ACYLTRANSFERASE"/>
    <property type="match status" value="1"/>
</dbReference>
<evidence type="ECO:0000256" key="10">
    <source>
        <dbReference type="ARBA" id="ARBA00024073"/>
    </source>
</evidence>
<evidence type="ECO:0000256" key="6">
    <source>
        <dbReference type="ARBA" id="ARBA00022832"/>
    </source>
</evidence>
<dbReference type="InterPro" id="IPR020615">
    <property type="entry name" value="Thiolase_acyl_enz_int_AS"/>
</dbReference>
<evidence type="ECO:0000313" key="15">
    <source>
        <dbReference type="EMBL" id="MDE44923.1"/>
    </source>
</evidence>
<gene>
    <name evidence="15" type="primary">HADHB</name>
    <name evidence="15" type="ORF">g.10809</name>
</gene>
<keyword evidence="7" id="KW-0443">Lipid metabolism</keyword>
<keyword evidence="4" id="KW-0963">Cytoplasm</keyword>
<dbReference type="AlphaFoldDB" id="A0A6G1S4N8"/>
<comment type="pathway">
    <text evidence="2">Lipid metabolism; fatty acid beta-oxidation.</text>
</comment>
<dbReference type="PANTHER" id="PTHR18919:SF153">
    <property type="entry name" value="TRIFUNCTIONAL ENZYME SUBUNIT BETA, MITOCHONDRIAL"/>
    <property type="match status" value="1"/>
</dbReference>
<accession>A0A6G1S4N8</accession>
<name>A0A6G1S4N8_9ACAR</name>
<feature type="domain" description="Thiolase C-terminal" evidence="14">
    <location>
        <begin position="289"/>
        <end position="427"/>
    </location>
</feature>
<evidence type="ECO:0000256" key="3">
    <source>
        <dbReference type="ARBA" id="ARBA00010982"/>
    </source>
</evidence>
<evidence type="ECO:0000256" key="5">
    <source>
        <dbReference type="ARBA" id="ARBA00022679"/>
    </source>
</evidence>
<evidence type="ECO:0000259" key="14">
    <source>
        <dbReference type="Pfam" id="PF02803"/>
    </source>
</evidence>
<feature type="active site" description="Proton acceptor" evidence="11">
    <location>
        <position position="414"/>
    </location>
</feature>
<dbReference type="PROSITE" id="PS00099">
    <property type="entry name" value="THIOLASE_3"/>
    <property type="match status" value="1"/>
</dbReference>
<dbReference type="CDD" id="cd00751">
    <property type="entry name" value="thiolase"/>
    <property type="match status" value="1"/>
</dbReference>
<dbReference type="GO" id="GO:0005739">
    <property type="term" value="C:mitochondrion"/>
    <property type="evidence" value="ECO:0007669"/>
    <property type="project" value="UniProtKB-SubCell"/>
</dbReference>
<dbReference type="Gene3D" id="3.40.47.10">
    <property type="match status" value="1"/>
</dbReference>
<keyword evidence="9 12" id="KW-0012">Acyltransferase</keyword>
<evidence type="ECO:0000256" key="7">
    <source>
        <dbReference type="ARBA" id="ARBA00023098"/>
    </source>
</evidence>